<reference evidence="2 3" key="1">
    <citation type="journal article" date="2016" name="Antonie Van Leeuwenhoek">
        <title>Denitratimonas tolerans gen. nov., sp. nov., a denitrifying bacterium isolated from a bioreactor for tannery wastewater treatment.</title>
        <authorList>
            <person name="Han S.I."/>
            <person name="Kim J.O."/>
            <person name="Lee Y.R."/>
            <person name="Ekpeghere K.I."/>
            <person name="Koh S.C."/>
            <person name="Whang K.S."/>
        </authorList>
    </citation>
    <scope>NUCLEOTIDE SEQUENCE [LARGE SCALE GENOMIC DNA]</scope>
    <source>
        <strain evidence="2 3">KACC 17565</strain>
    </source>
</reference>
<keyword evidence="1" id="KW-1133">Transmembrane helix</keyword>
<dbReference type="RefSeq" id="WP_337334922.1">
    <property type="nucleotide sequence ID" value="NZ_JBBDHC010000006.1"/>
</dbReference>
<proteinExistence type="predicted"/>
<name>A0AAW9R4Q1_9GAMM</name>
<protein>
    <recommendedName>
        <fullName evidence="4">Anti sigma-E protein RseA N-terminal domain-containing protein</fullName>
    </recommendedName>
</protein>
<evidence type="ECO:0008006" key="4">
    <source>
        <dbReference type="Google" id="ProtNLM"/>
    </source>
</evidence>
<keyword evidence="1" id="KW-0472">Membrane</keyword>
<evidence type="ECO:0000256" key="1">
    <source>
        <dbReference type="SAM" id="Phobius"/>
    </source>
</evidence>
<gene>
    <name evidence="2" type="ORF">WB794_05920</name>
</gene>
<organism evidence="2 3">
    <name type="scientific">Denitratimonas tolerans</name>
    <dbReference type="NCBI Taxonomy" id="1338420"/>
    <lineage>
        <taxon>Bacteria</taxon>
        <taxon>Pseudomonadati</taxon>
        <taxon>Pseudomonadota</taxon>
        <taxon>Gammaproteobacteria</taxon>
        <taxon>Lysobacterales</taxon>
        <taxon>Lysobacteraceae</taxon>
        <taxon>Denitratimonas</taxon>
    </lineage>
</organism>
<accession>A0AAW9R4Q1</accession>
<dbReference type="Proteomes" id="UP001364472">
    <property type="component" value="Unassembled WGS sequence"/>
</dbReference>
<dbReference type="AlphaFoldDB" id="A0AAW9R4Q1"/>
<keyword evidence="1" id="KW-0812">Transmembrane</keyword>
<sequence length="154" mass="16178">MDEARIKELYRRHTQAALPEAGDIVEMLSRHGASADEAAALDRVAASAAGADIARTVAALGPDIESLASQVRLARQPQIGRLRTIVRRSFALAAGVGALAVLFTLMPRPGQAPGVPAVPAHEPDSVIMSVSFEPSEQPRAASRDAAIFKGNFDS</sequence>
<feature type="transmembrane region" description="Helical" evidence="1">
    <location>
        <begin position="85"/>
        <end position="106"/>
    </location>
</feature>
<evidence type="ECO:0000313" key="2">
    <source>
        <dbReference type="EMBL" id="MEJ1249208.1"/>
    </source>
</evidence>
<comment type="caution">
    <text evidence="2">The sequence shown here is derived from an EMBL/GenBank/DDBJ whole genome shotgun (WGS) entry which is preliminary data.</text>
</comment>
<evidence type="ECO:0000313" key="3">
    <source>
        <dbReference type="Proteomes" id="UP001364472"/>
    </source>
</evidence>
<dbReference type="EMBL" id="JBBDHC010000006">
    <property type="protein sequence ID" value="MEJ1249208.1"/>
    <property type="molecule type" value="Genomic_DNA"/>
</dbReference>
<keyword evidence="3" id="KW-1185">Reference proteome</keyword>